<feature type="domain" description="SH2" evidence="5">
    <location>
        <begin position="122"/>
        <end position="215"/>
    </location>
</feature>
<evidence type="ECO:0000256" key="3">
    <source>
        <dbReference type="PROSITE-ProRule" id="PRU00191"/>
    </source>
</evidence>
<dbReference type="FunCoup" id="A0A6L2Q5U0">
    <property type="interactions" value="401"/>
</dbReference>
<dbReference type="InterPro" id="IPR029526">
    <property type="entry name" value="PGBD"/>
</dbReference>
<dbReference type="OrthoDB" id="21085at2759"/>
<feature type="non-terminal residue" evidence="8">
    <location>
        <position position="1"/>
    </location>
</feature>
<feature type="region of interest" description="Disordered" evidence="4">
    <location>
        <begin position="668"/>
        <end position="698"/>
    </location>
</feature>
<dbReference type="InterPro" id="IPR000159">
    <property type="entry name" value="RA_dom"/>
</dbReference>
<feature type="compositionally biased region" description="Low complexity" evidence="4">
    <location>
        <begin position="552"/>
        <end position="565"/>
    </location>
</feature>
<proteinExistence type="inferred from homology"/>
<feature type="compositionally biased region" description="Low complexity" evidence="4">
    <location>
        <begin position="272"/>
        <end position="289"/>
    </location>
</feature>
<dbReference type="InterPro" id="IPR037191">
    <property type="entry name" value="VPS9_dom_sf"/>
</dbReference>
<feature type="compositionally biased region" description="Polar residues" evidence="4">
    <location>
        <begin position="249"/>
        <end position="262"/>
    </location>
</feature>
<evidence type="ECO:0000313" key="8">
    <source>
        <dbReference type="EMBL" id="GFG40303.1"/>
    </source>
</evidence>
<gene>
    <name evidence="8" type="ORF">Cfor_12035</name>
</gene>
<feature type="compositionally biased region" description="Polar residues" evidence="4">
    <location>
        <begin position="622"/>
        <end position="649"/>
    </location>
</feature>
<dbReference type="Proteomes" id="UP000502823">
    <property type="component" value="Unassembled WGS sequence"/>
</dbReference>
<feature type="domain" description="VPS9" evidence="7">
    <location>
        <begin position="1050"/>
        <end position="1193"/>
    </location>
</feature>
<evidence type="ECO:0000259" key="6">
    <source>
        <dbReference type="PROSITE" id="PS50200"/>
    </source>
</evidence>
<dbReference type="GO" id="GO:0007165">
    <property type="term" value="P:signal transduction"/>
    <property type="evidence" value="ECO:0007669"/>
    <property type="project" value="InterPro"/>
</dbReference>
<evidence type="ECO:0000256" key="1">
    <source>
        <dbReference type="ARBA" id="ARBA00006919"/>
    </source>
</evidence>
<dbReference type="SMART" id="SM00252">
    <property type="entry name" value="SH2"/>
    <property type="match status" value="1"/>
</dbReference>
<dbReference type="Pfam" id="PF23268">
    <property type="entry name" value="RIN1"/>
    <property type="match status" value="1"/>
</dbReference>
<evidence type="ECO:0000256" key="4">
    <source>
        <dbReference type="SAM" id="MobiDB-lite"/>
    </source>
</evidence>
<dbReference type="Pfam" id="PF00017">
    <property type="entry name" value="SH2"/>
    <property type="match status" value="1"/>
</dbReference>
<feature type="region of interest" description="Disordered" evidence="4">
    <location>
        <begin position="734"/>
        <end position="763"/>
    </location>
</feature>
<keyword evidence="2" id="KW-0343">GTPase activation</keyword>
<dbReference type="PROSITE" id="PS50200">
    <property type="entry name" value="RA"/>
    <property type="match status" value="1"/>
</dbReference>
<dbReference type="Pfam" id="PF02204">
    <property type="entry name" value="VPS9"/>
    <property type="match status" value="1"/>
</dbReference>
<dbReference type="SUPFAM" id="SSF109993">
    <property type="entry name" value="VPS9 domain"/>
    <property type="match status" value="1"/>
</dbReference>
<dbReference type="PANTHER" id="PTHR46599">
    <property type="entry name" value="PIGGYBAC TRANSPOSABLE ELEMENT-DERIVED PROTEIN 4"/>
    <property type="match status" value="1"/>
</dbReference>
<dbReference type="InParanoid" id="A0A6L2Q5U0"/>
<reference evidence="9" key="1">
    <citation type="submission" date="2020-01" db="EMBL/GenBank/DDBJ databases">
        <title>Draft genome sequence of the Termite Coptotermes fromosanus.</title>
        <authorList>
            <person name="Itakura S."/>
            <person name="Yosikawa Y."/>
            <person name="Umezawa K."/>
        </authorList>
    </citation>
    <scope>NUCLEOTIDE SEQUENCE [LARGE SCALE GENOMIC DNA]</scope>
</reference>
<evidence type="ECO:0000259" key="5">
    <source>
        <dbReference type="PROSITE" id="PS50001"/>
    </source>
</evidence>
<feature type="compositionally biased region" description="Polar residues" evidence="4">
    <location>
        <begin position="47"/>
        <end position="60"/>
    </location>
</feature>
<feature type="compositionally biased region" description="Low complexity" evidence="4">
    <location>
        <begin position="673"/>
        <end position="683"/>
    </location>
</feature>
<feature type="region of interest" description="Disordered" evidence="4">
    <location>
        <begin position="240"/>
        <end position="289"/>
    </location>
</feature>
<feature type="region of interest" description="Disordered" evidence="4">
    <location>
        <begin position="469"/>
        <end position="508"/>
    </location>
</feature>
<dbReference type="InterPro" id="IPR000980">
    <property type="entry name" value="SH2"/>
</dbReference>
<dbReference type="PROSITE" id="PS51205">
    <property type="entry name" value="VPS9"/>
    <property type="match status" value="1"/>
</dbReference>
<comment type="similarity">
    <text evidence="1">Belongs to the RIN (Ras interaction/interference) family.</text>
</comment>
<protein>
    <recommendedName>
        <fullName evidence="10">Protein sprint</fullName>
    </recommendedName>
</protein>
<dbReference type="SUPFAM" id="SSF55550">
    <property type="entry name" value="SH2 domain"/>
    <property type="match status" value="1"/>
</dbReference>
<dbReference type="EMBL" id="BLKM01001701">
    <property type="protein sequence ID" value="GFG40303.1"/>
    <property type="molecule type" value="Genomic_DNA"/>
</dbReference>
<accession>A0A6L2Q5U0</accession>
<feature type="region of interest" description="Disordered" evidence="4">
    <location>
        <begin position="609"/>
        <end position="652"/>
    </location>
</feature>
<evidence type="ECO:0000313" key="9">
    <source>
        <dbReference type="Proteomes" id="UP000502823"/>
    </source>
</evidence>
<dbReference type="InterPro" id="IPR036860">
    <property type="entry name" value="SH2_dom_sf"/>
</dbReference>
<dbReference type="GO" id="GO:0005096">
    <property type="term" value="F:GTPase activator activity"/>
    <property type="evidence" value="ECO:0007669"/>
    <property type="project" value="UniProtKB-KW"/>
</dbReference>
<dbReference type="PANTHER" id="PTHR46599:SF3">
    <property type="entry name" value="PIGGYBAC TRANSPOSABLE ELEMENT-DERIVED PROTEIN 4"/>
    <property type="match status" value="1"/>
</dbReference>
<dbReference type="Pfam" id="PF13843">
    <property type="entry name" value="DDE_Tnp_1_7"/>
    <property type="match status" value="1"/>
</dbReference>
<dbReference type="SMART" id="SM00167">
    <property type="entry name" value="VPS9"/>
    <property type="match status" value="1"/>
</dbReference>
<dbReference type="Gene3D" id="1.20.1050.80">
    <property type="entry name" value="VPS9 domain"/>
    <property type="match status" value="1"/>
</dbReference>
<feature type="domain" description="Ras-associating" evidence="6">
    <location>
        <begin position="1224"/>
        <end position="1263"/>
    </location>
</feature>
<keyword evidence="3" id="KW-0727">SH2 domain</keyword>
<keyword evidence="9" id="KW-1185">Reference proteome</keyword>
<feature type="compositionally biased region" description="Polar residues" evidence="4">
    <location>
        <begin position="734"/>
        <end position="745"/>
    </location>
</feature>
<dbReference type="Gene3D" id="3.30.505.10">
    <property type="entry name" value="SH2 domain"/>
    <property type="match status" value="1"/>
</dbReference>
<feature type="region of interest" description="Disordered" evidence="4">
    <location>
        <begin position="76"/>
        <end position="103"/>
    </location>
</feature>
<feature type="region of interest" description="Disordered" evidence="4">
    <location>
        <begin position="1"/>
        <end position="60"/>
    </location>
</feature>
<feature type="region of interest" description="Disordered" evidence="4">
    <location>
        <begin position="541"/>
        <end position="576"/>
    </location>
</feature>
<dbReference type="CDD" id="cd01776">
    <property type="entry name" value="RA_Rin"/>
    <property type="match status" value="1"/>
</dbReference>
<organism evidence="8 9">
    <name type="scientific">Coptotermes formosanus</name>
    <name type="common">Formosan subterranean termite</name>
    <dbReference type="NCBI Taxonomy" id="36987"/>
    <lineage>
        <taxon>Eukaryota</taxon>
        <taxon>Metazoa</taxon>
        <taxon>Ecdysozoa</taxon>
        <taxon>Arthropoda</taxon>
        <taxon>Hexapoda</taxon>
        <taxon>Insecta</taxon>
        <taxon>Pterygota</taxon>
        <taxon>Neoptera</taxon>
        <taxon>Polyneoptera</taxon>
        <taxon>Dictyoptera</taxon>
        <taxon>Blattodea</taxon>
        <taxon>Blattoidea</taxon>
        <taxon>Termitoidae</taxon>
        <taxon>Rhinotermitidae</taxon>
        <taxon>Coptotermes</taxon>
    </lineage>
</organism>
<feature type="compositionally biased region" description="Low complexity" evidence="4">
    <location>
        <begin position="609"/>
        <end position="621"/>
    </location>
</feature>
<comment type="caution">
    <text evidence="8">The sequence shown here is derived from an EMBL/GenBank/DDBJ whole genome shotgun (WGS) entry which is preliminary data.</text>
</comment>
<evidence type="ECO:0000256" key="2">
    <source>
        <dbReference type="ARBA" id="ARBA00022468"/>
    </source>
</evidence>
<name>A0A6L2Q5U0_COPFO</name>
<dbReference type="InterPro" id="IPR003123">
    <property type="entry name" value="VPS9"/>
</dbReference>
<sequence length="1748" mass="194051">GDAFLEPYMQGLAPPDFSSSQRTNAPAADPRSAEQRPHTATPEDGGSVTSSPAADNHNTLADISAQFRLLELDGSADSLDQGHDSSRSSSAVSSGGDGSSEGGNAPCVISLLERLIRTHPVWFLPGIQRAGAFHLLQGKEEGNFVVRQSSQPDTMAISVRLPAGKGPYIEHYLIQAVDGQLSLESSDNRFSNIPSLIAHYSQCCDELPVQLTLPRAMREAKNHQQLSSLALLGQEFWRYPMANPRPPEQRSQQHSGTSTLQQRMAVGESLQSPPSSGSSPSSPASGSVVSGVGTALVTTANTTSSITATTMVRGPRPTPPNTLNLMCSASSHTNSLATSGIRSACNSPAQVLSPPSTNLTNGDGLRAGPLVVSGGGGGGGGGKTPPPPPPRWAKPTSLSSVAVPGQNFTVTTTVTFSMNHNTTPPPHVEVSCVQLTPKRPQVESDSLQAVPSHCSNTSTSEQRGVRLHQVMSPTTPNDISKLPGNGRGKKHRPSHGRQTSIKESHHYQESDILESPTVYYRSSVADKVSDYEDIWGPEMLSTFKPPHPMPRSSPFSSPEDISSSSGGNKKTPDLLERIGTPVSSSCVSLNSVNGNLKEQQQRNRLGLVINTGNGTNSITNSPMSPLSTEPKQQQAEEPGTMSPNSTKQGSPFYAEPADALRQAALVPRRRPRPGGQQIFQQQVRNHRHSDPASFQQWPVLPHHTGHLERIDSNDELTTTPLSSSVDNLALLKTSRNGNTNQQNVNRPRGKPVQPPRVRPKTVRGKCYNDTSWTVDSSWEFIGKPSFIIGRNGNSHDSVCASDHSHNSVLNPNYPSSNYHCASQISDSDDTQTVFSEPWDSSRWENLLHPDHIESGFSPGSSSIVQVVGATPLLGPEEDDTMCDGNTNGTHLNSMVNGCSNSNGHNVSRSKSFKERLDPLLSPPRLQALRNRDLGGTGSSIRAYALHLAADKSTTFAQNIDNFIACTQDSRETNPQVVMRNMRQFMSGMKNYLVKHGEREFEKEVEKERMKLKSTEFLNLDAILESVMHKLVVRPLKEHLYQLFVEEYTRTGAIQLLADNIQYARTKPMHELGVRARIVPPSQEALETICQLLTTLQEVDSPLEKLESLLACIGTIFNSVKSSNQRCVTLGADDFLPLFVWVLVQSGMLAAEIEADYMWGLLHPSLLSGEGGYYLTTLSSAVHVLKNFRLCSEEQSKTLGPGASLDFRSVLKIVVPDEMHGSIITKTLPVRPNMTTRDVCKIIAHKVRITNPQDYGLFKLVDGEGGDRGKKHNEAPHINKDSSPLSVFMLYFASVIDLLVTETNRYYHQYLDRRDETPTPLPDITNSEMFLFLAITVQMGHDIRDRLRDYWTRTEQFFTSFYPNTMTRDRFLHILRYLHFTDNDKEIDHNDENYDRLWKIREMFDMLNVAYSKFYNPSEHLAIDEVIVLFKGRVVFKQYIPKKHKRFGIKIFKLCDAAGYTYDIEVYLGKDRQRATTDMTATHATVKQLTRKVRGRGHKLYMDNYFSSPDLYNDLTKHKINCCGTARPNRKGMPDDFRSKTLRLKRGNVRARTNGDLTAVVWKDKRDVHMLTNMHVSPAEGNFCDESGNALKPATVEDYNRHMGYVDKSDRMANSYSISRRTWKWTKKLFFHLLDLTILNSHILLKSCGSKLSHRDFRLTLVRNMVEYAGPQPRPLKPVGRPSALAPRIGRLEESSRQHWPTTTEKRMDCVVCHARTKKRRRIQMKCEACNVGLCISGCFKDYHTKTQL</sequence>
<evidence type="ECO:0000259" key="7">
    <source>
        <dbReference type="PROSITE" id="PS51205"/>
    </source>
</evidence>
<dbReference type="Pfam" id="PF00788">
    <property type="entry name" value="RA"/>
    <property type="match status" value="1"/>
</dbReference>
<dbReference type="PROSITE" id="PS50001">
    <property type="entry name" value="SH2"/>
    <property type="match status" value="1"/>
</dbReference>
<evidence type="ECO:0008006" key="10">
    <source>
        <dbReference type="Google" id="ProtNLM"/>
    </source>
</evidence>